<name>A0A0W8FUL7_9ZZZZ</name>
<evidence type="ECO:0000256" key="1">
    <source>
        <dbReference type="ARBA" id="ARBA00004442"/>
    </source>
</evidence>
<dbReference type="SUPFAM" id="SSF103088">
    <property type="entry name" value="OmpA-like"/>
    <property type="match status" value="1"/>
</dbReference>
<dbReference type="Gene3D" id="3.30.1330.60">
    <property type="entry name" value="OmpA-like domain"/>
    <property type="match status" value="1"/>
</dbReference>
<dbReference type="EMBL" id="LNQE01000844">
    <property type="protein sequence ID" value="KUG24513.1"/>
    <property type="molecule type" value="Genomic_DNA"/>
</dbReference>
<dbReference type="AlphaFoldDB" id="A0A0W8FUL7"/>
<evidence type="ECO:0000259" key="5">
    <source>
        <dbReference type="PROSITE" id="PS51123"/>
    </source>
</evidence>
<dbReference type="CDD" id="cd07185">
    <property type="entry name" value="OmpA_C-like"/>
    <property type="match status" value="1"/>
</dbReference>
<evidence type="ECO:0000256" key="3">
    <source>
        <dbReference type="ARBA" id="ARBA00023237"/>
    </source>
</evidence>
<comment type="subcellular location">
    <subcellularLocation>
        <location evidence="1">Cell outer membrane</location>
    </subcellularLocation>
</comment>
<reference evidence="6" key="1">
    <citation type="journal article" date="2015" name="Proc. Natl. Acad. Sci. U.S.A.">
        <title>Networks of energetic and metabolic interactions define dynamics in microbial communities.</title>
        <authorList>
            <person name="Embree M."/>
            <person name="Liu J.K."/>
            <person name="Al-Bassam M.M."/>
            <person name="Zengler K."/>
        </authorList>
    </citation>
    <scope>NUCLEOTIDE SEQUENCE</scope>
</reference>
<protein>
    <recommendedName>
        <fullName evidence="5">OmpA-like domain-containing protein</fullName>
    </recommendedName>
</protein>
<keyword evidence="2" id="KW-0472">Membrane</keyword>
<dbReference type="Pfam" id="PF00691">
    <property type="entry name" value="OmpA"/>
    <property type="match status" value="1"/>
</dbReference>
<feature type="domain" description="OmpA-like" evidence="5">
    <location>
        <begin position="91"/>
        <end position="211"/>
    </location>
</feature>
<dbReference type="PROSITE" id="PS51123">
    <property type="entry name" value="OMPA_2"/>
    <property type="match status" value="1"/>
</dbReference>
<dbReference type="InterPro" id="IPR006664">
    <property type="entry name" value="OMP_bac"/>
</dbReference>
<dbReference type="PANTHER" id="PTHR30329">
    <property type="entry name" value="STATOR ELEMENT OF FLAGELLAR MOTOR COMPLEX"/>
    <property type="match status" value="1"/>
</dbReference>
<dbReference type="InterPro" id="IPR006665">
    <property type="entry name" value="OmpA-like"/>
</dbReference>
<evidence type="ECO:0000256" key="2">
    <source>
        <dbReference type="ARBA" id="ARBA00023136"/>
    </source>
</evidence>
<dbReference type="InterPro" id="IPR050330">
    <property type="entry name" value="Bact_OuterMem_StrucFunc"/>
</dbReference>
<dbReference type="GO" id="GO:0009279">
    <property type="term" value="C:cell outer membrane"/>
    <property type="evidence" value="ECO:0007669"/>
    <property type="project" value="UniProtKB-SubCell"/>
</dbReference>
<dbReference type="PRINTS" id="PR01021">
    <property type="entry name" value="OMPADOMAIN"/>
</dbReference>
<feature type="compositionally biased region" description="Low complexity" evidence="4">
    <location>
        <begin position="49"/>
        <end position="65"/>
    </location>
</feature>
<feature type="region of interest" description="Disordered" evidence="4">
    <location>
        <begin position="42"/>
        <end position="65"/>
    </location>
</feature>
<evidence type="ECO:0000313" key="6">
    <source>
        <dbReference type="EMBL" id="KUG24513.1"/>
    </source>
</evidence>
<evidence type="ECO:0000256" key="4">
    <source>
        <dbReference type="SAM" id="MobiDB-lite"/>
    </source>
</evidence>
<dbReference type="InterPro" id="IPR036737">
    <property type="entry name" value="OmpA-like_sf"/>
</dbReference>
<proteinExistence type="predicted"/>
<sequence length="213" mass="23076">MKKCFVLASVLMVIFYVTAVQAETNTGTTAAAKQWWEDGYVPPPRAEAPVTEEVAPPTDETTAAPAEVTAPQAEVPVATVEVAAPKEEKPVTEKVSIPLNVKFDTAKSDIKNKYDKDIKKVADFMKANPGAKAIIEGHTDNVDKFNNPDNNMKLSQARADSVRQYLIDKFGIDASSVTAIGYGSTKPIAGNDTAEGRNKNRRVQAVIEVLKKK</sequence>
<gene>
    <name evidence="6" type="ORF">ASZ90_005623</name>
</gene>
<dbReference type="PANTHER" id="PTHR30329:SF21">
    <property type="entry name" value="LIPOPROTEIN YIAD-RELATED"/>
    <property type="match status" value="1"/>
</dbReference>
<accession>A0A0W8FUL7</accession>
<organism evidence="6">
    <name type="scientific">hydrocarbon metagenome</name>
    <dbReference type="NCBI Taxonomy" id="938273"/>
    <lineage>
        <taxon>unclassified sequences</taxon>
        <taxon>metagenomes</taxon>
        <taxon>ecological metagenomes</taxon>
    </lineage>
</organism>
<keyword evidence="3" id="KW-0998">Cell outer membrane</keyword>
<comment type="caution">
    <text evidence="6">The sequence shown here is derived from an EMBL/GenBank/DDBJ whole genome shotgun (WGS) entry which is preliminary data.</text>
</comment>